<proteinExistence type="predicted"/>
<feature type="domain" description="HpcH/HpaI aldolase/citrate lyase" evidence="6">
    <location>
        <begin position="19"/>
        <end position="220"/>
    </location>
</feature>
<feature type="binding site" evidence="4">
    <location>
        <position position="76"/>
    </location>
    <ligand>
        <name>substrate</name>
    </ligand>
</feature>
<dbReference type="PIRSF" id="PIRSF015582">
    <property type="entry name" value="Cit_lyase_B"/>
    <property type="match status" value="1"/>
</dbReference>
<evidence type="ECO:0000313" key="7">
    <source>
        <dbReference type="EMBL" id="AMY24899.1"/>
    </source>
</evidence>
<dbReference type="InterPro" id="IPR011206">
    <property type="entry name" value="Citrate_lyase_beta/mcl1/mcl2"/>
</dbReference>
<dbReference type="AlphaFoldDB" id="A0A143QPN5"/>
<comment type="cofactor">
    <cofactor evidence="1">
        <name>Mg(2+)</name>
        <dbReference type="ChEBI" id="CHEBI:18420"/>
    </cofactor>
</comment>
<keyword evidence="7" id="KW-0456">Lyase</keyword>
<dbReference type="GO" id="GO:0000287">
    <property type="term" value="F:magnesium ion binding"/>
    <property type="evidence" value="ECO:0007669"/>
    <property type="project" value="TreeGrafter"/>
</dbReference>
<dbReference type="GO" id="GO:0016829">
    <property type="term" value="F:lyase activity"/>
    <property type="evidence" value="ECO:0007669"/>
    <property type="project" value="UniProtKB-KW"/>
</dbReference>
<protein>
    <submittedName>
        <fullName evidence="7">Citrate lyase subunit beta-like protein</fullName>
        <ecNumber evidence="7">4.1.-.-</ecNumber>
    </submittedName>
</protein>
<feature type="binding site" evidence="5">
    <location>
        <position position="156"/>
    </location>
    <ligand>
        <name>Mg(2+)</name>
        <dbReference type="ChEBI" id="CHEBI:18420"/>
    </ligand>
</feature>
<evidence type="ECO:0000256" key="2">
    <source>
        <dbReference type="ARBA" id="ARBA00022723"/>
    </source>
</evidence>
<dbReference type="Gene3D" id="3.20.20.60">
    <property type="entry name" value="Phosphoenolpyruvate-binding domains"/>
    <property type="match status" value="1"/>
</dbReference>
<dbReference type="GO" id="GO:0006107">
    <property type="term" value="P:oxaloacetate metabolic process"/>
    <property type="evidence" value="ECO:0007669"/>
    <property type="project" value="TreeGrafter"/>
</dbReference>
<evidence type="ECO:0000259" key="6">
    <source>
        <dbReference type="Pfam" id="PF03328"/>
    </source>
</evidence>
<evidence type="ECO:0000256" key="1">
    <source>
        <dbReference type="ARBA" id="ARBA00001946"/>
    </source>
</evidence>
<dbReference type="PANTHER" id="PTHR32308:SF10">
    <property type="entry name" value="CITRATE LYASE SUBUNIT BETA"/>
    <property type="match status" value="1"/>
</dbReference>
<dbReference type="EMBL" id="CP015220">
    <property type="protein sequence ID" value="AMY24899.1"/>
    <property type="molecule type" value="Genomic_DNA"/>
</dbReference>
<feature type="binding site" evidence="5">
    <location>
        <position position="130"/>
    </location>
    <ligand>
        <name>Mg(2+)</name>
        <dbReference type="ChEBI" id="CHEBI:18420"/>
    </ligand>
</feature>
<gene>
    <name evidence="7" type="ORF">A3Q41_03613</name>
</gene>
<reference evidence="8" key="2">
    <citation type="submission" date="2016-04" db="EMBL/GenBank/DDBJ databases">
        <title>Complete Genome and Plasmid Sequences for Rhodococcus fascians D188 and Draft Sequences for Rhodococcus spp. Isolates PBTS 1 and PBTS 2.</title>
        <authorList>
            <person name="Stamer R."/>
            <person name="Vereecke D."/>
            <person name="Zhang Y."/>
            <person name="Schilkey F."/>
            <person name="Devitt N."/>
            <person name="Randall J."/>
        </authorList>
    </citation>
    <scope>NUCLEOTIDE SEQUENCE [LARGE SCALE GENOMIC DNA]</scope>
    <source>
        <strain evidence="8">PBTS2</strain>
    </source>
</reference>
<dbReference type="InterPro" id="IPR015813">
    <property type="entry name" value="Pyrv/PenolPyrv_kinase-like_dom"/>
</dbReference>
<dbReference type="Proteomes" id="UP000076038">
    <property type="component" value="Chromosome"/>
</dbReference>
<evidence type="ECO:0000256" key="4">
    <source>
        <dbReference type="PIRSR" id="PIRSR015582-1"/>
    </source>
</evidence>
<dbReference type="InterPro" id="IPR005000">
    <property type="entry name" value="Aldolase/citrate-lyase_domain"/>
</dbReference>
<feature type="binding site" evidence="4">
    <location>
        <position position="130"/>
    </location>
    <ligand>
        <name>substrate</name>
    </ligand>
</feature>
<dbReference type="PATRIC" id="fig|1653479.3.peg.3663"/>
<accession>A0A143QPN5</accession>
<dbReference type="PANTHER" id="PTHR32308">
    <property type="entry name" value="LYASE BETA SUBUNIT, PUTATIVE (AFU_ORTHOLOGUE AFUA_4G13030)-RELATED"/>
    <property type="match status" value="1"/>
</dbReference>
<organism evidence="7 8">
    <name type="scientific">Rhodococcoides fascians</name>
    <name type="common">Rhodococcus fascians</name>
    <dbReference type="NCBI Taxonomy" id="1828"/>
    <lineage>
        <taxon>Bacteria</taxon>
        <taxon>Bacillati</taxon>
        <taxon>Actinomycetota</taxon>
        <taxon>Actinomycetes</taxon>
        <taxon>Mycobacteriales</taxon>
        <taxon>Nocardiaceae</taxon>
        <taxon>Rhodococcoides</taxon>
    </lineage>
</organism>
<name>A0A143QPN5_RHOFA</name>
<evidence type="ECO:0000313" key="8">
    <source>
        <dbReference type="Proteomes" id="UP000076038"/>
    </source>
</evidence>
<dbReference type="InterPro" id="IPR040442">
    <property type="entry name" value="Pyrv_kinase-like_dom_sf"/>
</dbReference>
<keyword evidence="3 5" id="KW-0460">Magnesium</keyword>
<keyword evidence="2 5" id="KW-0479">Metal-binding</keyword>
<sequence length="284" mass="29588">MTTFMETPVASGVAPDRARSWLLVPATKPDTFDAAVASGVDAVILDIEDAVAPAKKPAARETVVRWLSEGNSAWVRVNDATTPYWADDLAELTGLPGLVGVMLAKTESGGQVEATAARLADGTPILALVESAAGLEAATEIARADSTFRLAFGSGDFRRDTGMSDDPLAMAYPRSRLVVSSRVARLPGPIDGPTLTANDSILGRDAALTLSMGMAGKLCMHTDQVAIVNRELAPSPTDVSWAHDVIDALGADGAHVKDGSDLPRLAKALKINELARIFGISAAS</sequence>
<evidence type="ECO:0000256" key="5">
    <source>
        <dbReference type="PIRSR" id="PIRSR015582-2"/>
    </source>
</evidence>
<dbReference type="EC" id="4.1.-.-" evidence="7"/>
<reference evidence="7 8" key="1">
    <citation type="journal article" date="2016" name="Genome Announc.">
        <title>Complete Genome and Plasmid Sequences for Rhodococcus fascians D188 and Draft Sequences for Rhodococcus Isolates PBTS 1 and PBTS 2.</title>
        <authorList>
            <person name="Stamler R.A."/>
            <person name="Vereecke D."/>
            <person name="Zhang Y."/>
            <person name="Schilkey F."/>
            <person name="Devitt N."/>
            <person name="Randall J.J."/>
        </authorList>
    </citation>
    <scope>NUCLEOTIDE SEQUENCE [LARGE SCALE GENOMIC DNA]</scope>
    <source>
        <strain evidence="7 8">PBTS2</strain>
    </source>
</reference>
<dbReference type="KEGG" id="rhs:A3Q41_03613"/>
<keyword evidence="8" id="KW-1185">Reference proteome</keyword>
<dbReference type="SUPFAM" id="SSF51621">
    <property type="entry name" value="Phosphoenolpyruvate/pyruvate domain"/>
    <property type="match status" value="1"/>
</dbReference>
<evidence type="ECO:0000256" key="3">
    <source>
        <dbReference type="ARBA" id="ARBA00022842"/>
    </source>
</evidence>
<dbReference type="Pfam" id="PF03328">
    <property type="entry name" value="HpcH_HpaI"/>
    <property type="match status" value="1"/>
</dbReference>